<dbReference type="HOGENOM" id="CLU_420768_0_0_0"/>
<dbReference type="AlphaFoldDB" id="I0IAR0"/>
<feature type="transmembrane region" description="Helical" evidence="1">
    <location>
        <begin position="601"/>
        <end position="629"/>
    </location>
</feature>
<feature type="transmembrane region" description="Helical" evidence="1">
    <location>
        <begin position="536"/>
        <end position="557"/>
    </location>
</feature>
<evidence type="ECO:0000256" key="1">
    <source>
        <dbReference type="SAM" id="Phobius"/>
    </source>
</evidence>
<organism evidence="2 3">
    <name type="scientific">Phycisphaera mikurensis (strain NBRC 102666 / KCTC 22515 / FYK2301M01)</name>
    <dbReference type="NCBI Taxonomy" id="1142394"/>
    <lineage>
        <taxon>Bacteria</taxon>
        <taxon>Pseudomonadati</taxon>
        <taxon>Planctomycetota</taxon>
        <taxon>Phycisphaerae</taxon>
        <taxon>Phycisphaerales</taxon>
        <taxon>Phycisphaeraceae</taxon>
        <taxon>Phycisphaera</taxon>
    </lineage>
</organism>
<dbReference type="eggNOG" id="ENOG502Z947">
    <property type="taxonomic scope" value="Bacteria"/>
</dbReference>
<keyword evidence="3" id="KW-1185">Reference proteome</keyword>
<proteinExistence type="predicted"/>
<feature type="transmembrane region" description="Helical" evidence="1">
    <location>
        <begin position="12"/>
        <end position="31"/>
    </location>
</feature>
<evidence type="ECO:0000313" key="3">
    <source>
        <dbReference type="Proteomes" id="UP000007881"/>
    </source>
</evidence>
<name>I0IAR0_PHYMF</name>
<feature type="transmembrane region" description="Helical" evidence="1">
    <location>
        <begin position="296"/>
        <end position="316"/>
    </location>
</feature>
<feature type="transmembrane region" description="Helical" evidence="1">
    <location>
        <begin position="323"/>
        <end position="343"/>
    </location>
</feature>
<feature type="transmembrane region" description="Helical" evidence="1">
    <location>
        <begin position="139"/>
        <end position="165"/>
    </location>
</feature>
<dbReference type="KEGG" id="phm:PSMK_01890"/>
<sequence length="699" mass="75235">MEVPGTFEEGFSWSSLAGAVFVAILMVPGSIYMTLLAGASIGPAAQWVTLILFIEVARRANQHLGKAQVFTLFYISGAIMVTASQLEGGFHGGLGALWSQFYVQSDAAVAQGIAEQIPAWVAPNDPAVLAERSLFMKEWLPAIGLITFTMIIGRIDNMILGYGLFRIASDIEKLPFPMAPVGAQGILALTEENDDDADESRTGFIAPFAKDDPAGATAATPRGEPAGGSWRWRIFTLGSIIGLAFGAVYLGVPTVTGALLDRPITLLPIPFVDYTQDTAAILPAVAVAVSMDLGQVLFGMVLPFWAMVGTGIGLLTTMILNPVLYGGLPELLPVVGGAGAGVLTSWNPGDNMQQTVYKNNVDFYFSFSLGVALTIAVAGFVSVGKQLMKAKRRRAEELAAGIEPEETTLPEGRGDIRPWAVIATYVVSTALYLGVSCWLLILTDGRIHPPLVAVMLFYAIVYTPILSYVTARLEGIAGEVINLPFVREGSFILSGYQGVAVWFLPIPIHNYGSMTVFYRQCELTGTKFTSIWKSELLLTPIILVGSLCFAHFIWGLGPIPGPQYPFAQAWWEVTAENLSLVFSSTLGGFSEFEQAFRGDYILAGFLSGGALFAFLSWAGAPIFLTYGIVRGLNQTLPFAVFSQLLGAFIGRYYFRRRLGLRWRQYAPVLAAGFSCGMGLIGTLGVGVTFLAKAVFKVPY</sequence>
<feature type="transmembrane region" description="Helical" evidence="1">
    <location>
        <begin position="232"/>
        <end position="252"/>
    </location>
</feature>
<keyword evidence="1" id="KW-0472">Membrane</keyword>
<feature type="transmembrane region" description="Helical" evidence="1">
    <location>
        <begin position="447"/>
        <end position="469"/>
    </location>
</feature>
<gene>
    <name evidence="2" type="ordered locus">PSMK_01890</name>
</gene>
<dbReference type="EMBL" id="AP012338">
    <property type="protein sequence ID" value="BAM02348.1"/>
    <property type="molecule type" value="Genomic_DNA"/>
</dbReference>
<reference evidence="2 3" key="1">
    <citation type="submission" date="2012-02" db="EMBL/GenBank/DDBJ databases">
        <title>Complete genome sequence of Phycisphaera mikurensis NBRC 102666.</title>
        <authorList>
            <person name="Ankai A."/>
            <person name="Hosoyama A."/>
            <person name="Terui Y."/>
            <person name="Sekine M."/>
            <person name="Fukai R."/>
            <person name="Kato Y."/>
            <person name="Nakamura S."/>
            <person name="Yamada-Narita S."/>
            <person name="Kawakoshi A."/>
            <person name="Fukunaga Y."/>
            <person name="Yamazaki S."/>
            <person name="Fujita N."/>
        </authorList>
    </citation>
    <scope>NUCLEOTIDE SEQUENCE [LARGE SCALE GENOMIC DNA]</scope>
    <source>
        <strain evidence="3">NBRC 102666 / KCTC 22515 / FYK2301M01</strain>
    </source>
</reference>
<accession>I0IAR0</accession>
<feature type="transmembrane region" description="Helical" evidence="1">
    <location>
        <begin position="419"/>
        <end position="441"/>
    </location>
</feature>
<feature type="transmembrane region" description="Helical" evidence="1">
    <location>
        <begin position="635"/>
        <end position="654"/>
    </location>
</feature>
<feature type="transmembrane region" description="Helical" evidence="1">
    <location>
        <begin position="666"/>
        <end position="691"/>
    </location>
</feature>
<feature type="transmembrane region" description="Helical" evidence="1">
    <location>
        <begin position="69"/>
        <end position="86"/>
    </location>
</feature>
<dbReference type="Proteomes" id="UP000007881">
    <property type="component" value="Chromosome"/>
</dbReference>
<protein>
    <submittedName>
        <fullName evidence="2">Hypothetical membrane protein</fullName>
    </submittedName>
</protein>
<keyword evidence="1" id="KW-0812">Transmembrane</keyword>
<feature type="transmembrane region" description="Helical" evidence="1">
    <location>
        <begin position="37"/>
        <end position="57"/>
    </location>
</feature>
<keyword evidence="1" id="KW-1133">Transmembrane helix</keyword>
<evidence type="ECO:0000313" key="2">
    <source>
        <dbReference type="EMBL" id="BAM02348.1"/>
    </source>
</evidence>
<dbReference type="OrthoDB" id="1550254at2"/>
<feature type="transmembrane region" description="Helical" evidence="1">
    <location>
        <begin position="363"/>
        <end position="384"/>
    </location>
</feature>